<gene>
    <name evidence="1" type="ORF">BSZ32_06330</name>
</gene>
<dbReference type="Gene3D" id="2.160.20.10">
    <property type="entry name" value="Single-stranded right-handed beta-helix, Pectin lyase-like"/>
    <property type="match status" value="2"/>
</dbReference>
<protein>
    <recommendedName>
        <fullName evidence="3">Pectate lyase superfamily protein domain-containing protein</fullName>
    </recommendedName>
</protein>
<dbReference type="AlphaFoldDB" id="A0A2S7U192"/>
<evidence type="ECO:0008006" key="3">
    <source>
        <dbReference type="Google" id="ProtNLM"/>
    </source>
</evidence>
<organism evidence="1 2">
    <name type="scientific">Rubritalea profundi</name>
    <dbReference type="NCBI Taxonomy" id="1658618"/>
    <lineage>
        <taxon>Bacteria</taxon>
        <taxon>Pseudomonadati</taxon>
        <taxon>Verrucomicrobiota</taxon>
        <taxon>Verrucomicrobiia</taxon>
        <taxon>Verrucomicrobiales</taxon>
        <taxon>Rubritaleaceae</taxon>
        <taxon>Rubritalea</taxon>
    </lineage>
</organism>
<dbReference type="EMBL" id="MQWA01000001">
    <property type="protein sequence ID" value="PQJ28154.1"/>
    <property type="molecule type" value="Genomic_DNA"/>
</dbReference>
<dbReference type="OrthoDB" id="248604at2"/>
<dbReference type="InterPro" id="IPR012334">
    <property type="entry name" value="Pectin_lyas_fold"/>
</dbReference>
<evidence type="ECO:0000313" key="1">
    <source>
        <dbReference type="EMBL" id="PQJ28154.1"/>
    </source>
</evidence>
<dbReference type="Proteomes" id="UP000239907">
    <property type="component" value="Unassembled WGS sequence"/>
</dbReference>
<sequence>MLGVTTANAKDLHLKDFGGKADGTTDDGPAILKMVEAARALKGKHARLVFPKNKTVHAATGKERYLFALQHTKNITIDGNGSTFLLDPHIRMMDLDYAKNPVIKNFNVDYTVTMFIESVIEAVDPKGAYVDVRVLQSGDEKNLGGPTKEDGEQWFGGFVWCENGKHMKAAKHYAVKKTEVLGKDRARVFFDGKSIPKNITGNIKKRITRFSIPRPGVAQRHGPGPLFNIHDTVDGHFENIAVWGAPWFTYSIYRTEGTLRFINVDVVPKPATKRLVSGCRDAFHVTGNRSKLVFDGCDTAGLGDDDYNFCILSSRIQKVISPTKLIIQQKFPIQYNPLRVGETLMVMNSENQVVGSAEITGYEEKPHKDGTKIIPGGRYCPPITITLKTPIKGLVKDLHVWSKQAANPDTTMKNCTATFSIRMQTSLTIENCTFTCYNVAYGFSTRTKHVEGPGPAYMRISNSEFRVGRGSGMVFQSGGKGLFETTRIQSIHIENSTFHSPMRIDKAKDITLLNNRFHSDVKVGAHATLKIKGNLQNGRKFNPTKNR</sequence>
<name>A0A2S7U192_9BACT</name>
<evidence type="ECO:0000313" key="2">
    <source>
        <dbReference type="Proteomes" id="UP000239907"/>
    </source>
</evidence>
<reference evidence="1 2" key="1">
    <citation type="submission" date="2016-12" db="EMBL/GenBank/DDBJ databases">
        <title>Study of bacterial adaptation to deep sea.</title>
        <authorList>
            <person name="Song J."/>
            <person name="Yoshizawa S."/>
            <person name="Kogure K."/>
        </authorList>
    </citation>
    <scope>NUCLEOTIDE SEQUENCE [LARGE SCALE GENOMIC DNA]</scope>
    <source>
        <strain evidence="1 2">SAORIC-165</strain>
    </source>
</reference>
<comment type="caution">
    <text evidence="1">The sequence shown here is derived from an EMBL/GenBank/DDBJ whole genome shotgun (WGS) entry which is preliminary data.</text>
</comment>
<dbReference type="InterPro" id="IPR011050">
    <property type="entry name" value="Pectin_lyase_fold/virulence"/>
</dbReference>
<accession>A0A2S7U192</accession>
<dbReference type="SUPFAM" id="SSF51126">
    <property type="entry name" value="Pectin lyase-like"/>
    <property type="match status" value="1"/>
</dbReference>
<proteinExistence type="predicted"/>
<keyword evidence="2" id="KW-1185">Reference proteome</keyword>